<dbReference type="Gene3D" id="1.10.1280.10">
    <property type="entry name" value="Di-copper center containing domain from catechol oxidase"/>
    <property type="match status" value="1"/>
</dbReference>
<proteinExistence type="inferred from homology"/>
<dbReference type="GO" id="GO:0045735">
    <property type="term" value="F:nutrient reservoir activity"/>
    <property type="evidence" value="ECO:0007669"/>
    <property type="project" value="UniProtKB-KW"/>
</dbReference>
<feature type="region of interest" description="Disordered" evidence="3">
    <location>
        <begin position="270"/>
        <end position="300"/>
    </location>
</feature>
<dbReference type="PRINTS" id="PR00187">
    <property type="entry name" value="HAEMOCYANIN"/>
</dbReference>
<dbReference type="GO" id="GO:0005615">
    <property type="term" value="C:extracellular space"/>
    <property type="evidence" value="ECO:0007669"/>
    <property type="project" value="UniProtKB-ARBA"/>
</dbReference>
<dbReference type="OrthoDB" id="8119704at2759"/>
<keyword evidence="4" id="KW-0732">Signal</keyword>
<dbReference type="InterPro" id="IPR000896">
    <property type="entry name" value="Hemocyanin/hexamerin_mid_dom"/>
</dbReference>
<feature type="signal peptide" evidence="4">
    <location>
        <begin position="1"/>
        <end position="17"/>
    </location>
</feature>
<dbReference type="SUPFAM" id="SSF48056">
    <property type="entry name" value="Di-copper centre-containing domain"/>
    <property type="match status" value="1"/>
</dbReference>
<dbReference type="STRING" id="158441.A0A226F0D0"/>
<dbReference type="Gene3D" id="1.20.1370.10">
    <property type="entry name" value="Hemocyanin, N-terminal domain"/>
    <property type="match status" value="1"/>
</dbReference>
<dbReference type="PROSITE" id="PS00498">
    <property type="entry name" value="TYROSINASE_2"/>
    <property type="match status" value="1"/>
</dbReference>
<comment type="caution">
    <text evidence="6">The sequence shown here is derived from an EMBL/GenBank/DDBJ whole genome shotgun (WGS) entry which is preliminary data.</text>
</comment>
<name>A0A226F0D0_FOLCA</name>
<evidence type="ECO:0000256" key="4">
    <source>
        <dbReference type="SAM" id="SignalP"/>
    </source>
</evidence>
<dbReference type="Gene3D" id="2.60.40.1520">
    <property type="entry name" value="Hemocyanin, C-terminal domain"/>
    <property type="match status" value="1"/>
</dbReference>
<sequence>MFIFLICVCGSLFGVSADNLVETGWWDPTLESFYAIPETNTLSEREGLTATGHEKDNANPWDEVGVWGIWDYYGKQVITVTFLALYLLVTLYFKDKLVETKCNSWGKYGFQEWEFHAEPRLVAAIQSDPSMRSEFLDLFRLMKRIRDEEDDDSSSDEKGYMSQYEAELSYVNEMCPRKAFFYGMAPRHNEAVIALMRLFVAQPSPTHLHFVAKSILLSKKVNPKVWYLALLGASIERPDMLGFPLAHPLDAVPDMFVAAHLLQDDDKWRHDLNPVNRTKTNKSHSKKYKGKKKGEKTRQTRSVLDDRTISSAEIAELFAPKNDTKIKKKPTKSRHSIRKDSDDGDECLVVDGSIGKDNGIESVLWYFREDMMLNQHHLYWHQTYPVNATRHPDRRAEQFFYMHRSIYNAERFSNGLERTAELKIQHGAIIFEGYNSHLADINSGKFWTPRPHFTPISDANHFHDPDIVRNITVNQINSIIRRFLKGIKLGKLKSRKGSLAINNKNGRGIEPLANTLEASSLSINPLFYDAFGLHNLGHQIIGLAVDPDFQKHLPTGIMSEAAVSMRDPVFYTYHTIIDNLFEKFKETLPPYQITGGAYPLLWNGVKITGVEIIASEQNEIHTFYSQTKFPLAGGVDGSVDKGEKVDVCATHLNHEPFLFKITIDMKPCVDSKSGLATVRIMLAPRYNEHGERLKLVEQRRLIFPLDTFQVKLKVGRNVITRHDVDSSLTIPWSKSLHDFEHGPVSEAADYCGCGWPKHLYIPKGSKKGTVFDLFVMVTNFDHDFVQDSPRDLKIPEPCNSAYIFCGRPMRRYPDAKPMGYPFDRPVYQVPTFDKSCTPGSLLCSLKATALPVLEEYVATVSNMEMISILVKHVDKKSKKTKREI</sequence>
<keyword evidence="2" id="KW-0758">Storage protein</keyword>
<dbReference type="InterPro" id="IPR036697">
    <property type="entry name" value="Hemocyanin_N_sf"/>
</dbReference>
<keyword evidence="7" id="KW-1185">Reference proteome</keyword>
<feature type="chain" id="PRO_5012195133" evidence="4">
    <location>
        <begin position="18"/>
        <end position="884"/>
    </location>
</feature>
<dbReference type="GO" id="GO:0004497">
    <property type="term" value="F:monooxygenase activity"/>
    <property type="evidence" value="ECO:0007669"/>
    <property type="project" value="UniProtKB-ARBA"/>
</dbReference>
<feature type="domain" description="Tyrosinase copper-binding" evidence="5">
    <location>
        <begin position="567"/>
        <end position="578"/>
    </location>
</feature>
<dbReference type="SUPFAM" id="SSF48050">
    <property type="entry name" value="Hemocyanin, N-terminal domain"/>
    <property type="match status" value="1"/>
</dbReference>
<feature type="compositionally biased region" description="Basic residues" evidence="3">
    <location>
        <begin position="279"/>
        <end position="295"/>
    </location>
</feature>
<organism evidence="6 7">
    <name type="scientific">Folsomia candida</name>
    <name type="common">Springtail</name>
    <dbReference type="NCBI Taxonomy" id="158441"/>
    <lineage>
        <taxon>Eukaryota</taxon>
        <taxon>Metazoa</taxon>
        <taxon>Ecdysozoa</taxon>
        <taxon>Arthropoda</taxon>
        <taxon>Hexapoda</taxon>
        <taxon>Collembola</taxon>
        <taxon>Entomobryomorpha</taxon>
        <taxon>Isotomoidea</taxon>
        <taxon>Isotomidae</taxon>
        <taxon>Proisotominae</taxon>
        <taxon>Folsomia</taxon>
    </lineage>
</organism>
<accession>A0A226F0D0</accession>
<reference evidence="6 7" key="1">
    <citation type="submission" date="2015-12" db="EMBL/GenBank/DDBJ databases">
        <title>The genome of Folsomia candida.</title>
        <authorList>
            <person name="Faddeeva A."/>
            <person name="Derks M.F."/>
            <person name="Anvar Y."/>
            <person name="Smit S."/>
            <person name="Van Straalen N."/>
            <person name="Roelofs D."/>
        </authorList>
    </citation>
    <scope>NUCLEOTIDE SEQUENCE [LARGE SCALE GENOMIC DNA]</scope>
    <source>
        <strain evidence="6 7">VU population</strain>
        <tissue evidence="6">Whole body</tissue>
    </source>
</reference>
<gene>
    <name evidence="6" type="ORF">Fcan01_01234</name>
</gene>
<dbReference type="InterPro" id="IPR037020">
    <property type="entry name" value="Hemocyanin_C_sf"/>
</dbReference>
<evidence type="ECO:0000256" key="2">
    <source>
        <dbReference type="ARBA" id="ARBA00022761"/>
    </source>
</evidence>
<dbReference type="Pfam" id="PF00372">
    <property type="entry name" value="Hemocyanin_M"/>
    <property type="match status" value="1"/>
</dbReference>
<dbReference type="InterPro" id="IPR013788">
    <property type="entry name" value="Hemocyanin/hexamerin"/>
</dbReference>
<dbReference type="InterPro" id="IPR005203">
    <property type="entry name" value="Hemocyanin_C"/>
</dbReference>
<evidence type="ECO:0000256" key="1">
    <source>
        <dbReference type="ARBA" id="ARBA00009470"/>
    </source>
</evidence>
<dbReference type="AlphaFoldDB" id="A0A226F0D0"/>
<dbReference type="PANTHER" id="PTHR11511">
    <property type="entry name" value="LARVAL STORAGE PROTEIN/PHENOLOXIDASE"/>
    <property type="match status" value="1"/>
</dbReference>
<dbReference type="SUPFAM" id="SSF81296">
    <property type="entry name" value="E set domains"/>
    <property type="match status" value="1"/>
</dbReference>
<evidence type="ECO:0000313" key="7">
    <source>
        <dbReference type="Proteomes" id="UP000198287"/>
    </source>
</evidence>
<protein>
    <submittedName>
        <fullName evidence="6">Hemocyanin G chain</fullName>
    </submittedName>
</protein>
<comment type="similarity">
    <text evidence="1">Belongs to the tyrosinase family. Hemocyanin subfamily.</text>
</comment>
<evidence type="ECO:0000259" key="5">
    <source>
        <dbReference type="PROSITE" id="PS00498"/>
    </source>
</evidence>
<dbReference type="InterPro" id="IPR002227">
    <property type="entry name" value="Tyrosinase_Cu-bd"/>
</dbReference>
<evidence type="ECO:0000256" key="3">
    <source>
        <dbReference type="SAM" id="MobiDB-lite"/>
    </source>
</evidence>
<dbReference type="EMBL" id="LNIX01000001">
    <property type="protein sequence ID" value="OXA62928.1"/>
    <property type="molecule type" value="Genomic_DNA"/>
</dbReference>
<dbReference type="Proteomes" id="UP000198287">
    <property type="component" value="Unassembled WGS sequence"/>
</dbReference>
<dbReference type="InterPro" id="IPR008922">
    <property type="entry name" value="Di-copper_centre_dom_sf"/>
</dbReference>
<dbReference type="PANTHER" id="PTHR11511:SF5">
    <property type="entry name" value="FAT-BODY PROTEIN 1-RELATED"/>
    <property type="match status" value="1"/>
</dbReference>
<evidence type="ECO:0000313" key="6">
    <source>
        <dbReference type="EMBL" id="OXA62928.1"/>
    </source>
</evidence>
<dbReference type="PROSITE" id="PS00209">
    <property type="entry name" value="HEMOCYANIN_1"/>
    <property type="match status" value="1"/>
</dbReference>
<dbReference type="InterPro" id="IPR014756">
    <property type="entry name" value="Ig_E-set"/>
</dbReference>
<dbReference type="Pfam" id="PF03723">
    <property type="entry name" value="Hemocyanin_C"/>
    <property type="match status" value="1"/>
</dbReference>